<sequence>MAIETKEITFEQEIEYSLIDHGGYIKGNPRDYNREFAIDTKQLFQFLQDSQPVEWEKLCRKHGENVETGFLKKLYRDLDTYGTLYVLRHGVVDAPAKLSLCYFKPASGMNQTSQALYEKNILSITRQVHYSLKNENSIDVVLFINGLPVATVELKNPITGQTVENAKRQYMKDRDPRELLLSFKARCLVHFAVDTEEVWMTTKLNGINTYFLPFNKGNNGGKGNPVGNSTYRTSYLWEEVLQKDSLLDIVQRFIHLQEDKKNPKKSVMIFPRYHQLDVVRKLVADVYANGTGHNYLIQHSAGSGKSNSISWLAHHLSNLHDKNDKVVFNSIIVITDRLVLDKQLQDTIYQFEHVEGVVTKIDNNAAQLADALNTGKKIIITTLQKFPFILEKVDDLSGKRFAVIVDEAHSSQTGEASKKMKAILGNAEGLTEEEQLQKVADEEAKEERKQSDSEDEIAKEMATHGRLPNLSFFAFTATPKAKTLEMFGTPDASGIPHAFHIYSMKQAIQEGFILDVLKNYVTYDTYFKIGKKIADDPRYEKSKANKALGKFLSLHPHNLAQKTQIIVEHFRTVTKDKIGGKAKAMVVTGSRLHAVRYYQEFQRYIKKMGYENELGILIAFSGTVYDGGEEYTEVSLNGIKESELPEKFHSGEYQVLLVAEKYQTGFDEPLLHTMFVDKKLSGVKAVQTLSRLNRTCFGKDDTFVLDFVNSAEDIRAAFAPYYEETSIEETTDANIVYELKSKLDEFRVYWQSEIEAFSKAFFKPTKKQGNMDFGVLNSFLDPAVDRYNGLNENEQEEFKSTLVKFVRTYTFLTNIIRLDDADLHKFHAYAKFLQKKLPKREGGGPIFLDDEVSLQYYRVQKIFEGSIALEQSEPLPNKLHPGKPKPEEEKAPLSELIDKINEKFGTEFTNIDKVLEQIVSDMDANEELRVQARNNSQEHFHFPFNDAFMDVVIGRMAQNQQFCERVLDDAKFGDTVRDLLVGVVYERLRSSTRSESRL</sequence>
<dbReference type="PANTHER" id="PTHR42927">
    <property type="entry name" value="HELICASE SUPERFAMILY 1 AND 2 DOMAIN-CONTAINING PROTEIN"/>
    <property type="match status" value="1"/>
</dbReference>
<dbReference type="AlphaFoldDB" id="A0A2U1BIC9"/>
<dbReference type="GO" id="GO:0009307">
    <property type="term" value="P:DNA restriction-modification system"/>
    <property type="evidence" value="ECO:0007669"/>
    <property type="project" value="UniProtKB-KW"/>
</dbReference>
<dbReference type="InterPro" id="IPR040980">
    <property type="entry name" value="SWI2_SNF2"/>
</dbReference>
<reference evidence="2 3" key="1">
    <citation type="submission" date="2018-04" db="EMBL/GenBank/DDBJ databases">
        <title>Genomic Encyclopedia of Type Strains, Phase IV (KMG-IV): sequencing the most valuable type-strain genomes for metagenomic binning, comparative biology and taxonomic classification.</title>
        <authorList>
            <person name="Goeker M."/>
        </authorList>
    </citation>
    <scope>NUCLEOTIDE SEQUENCE [LARGE SCALE GENOMIC DNA]</scope>
    <source>
        <strain evidence="2 3">DSM 26588</strain>
    </source>
</reference>
<dbReference type="InterPro" id="IPR055180">
    <property type="entry name" value="HsdR_RecA-like_helicase_dom_2"/>
</dbReference>
<dbReference type="PANTHER" id="PTHR42927:SF1">
    <property type="entry name" value="HELICASE SUPERFAMILY 1 AND 2 DOMAIN-CONTAINING PROTEIN"/>
    <property type="match status" value="1"/>
</dbReference>
<proteinExistence type="predicted"/>
<dbReference type="Proteomes" id="UP000245778">
    <property type="component" value="Unassembled WGS sequence"/>
</dbReference>
<dbReference type="RefSeq" id="WP_116722340.1">
    <property type="nucleotide sequence ID" value="NZ_CP011524.1"/>
</dbReference>
<dbReference type="InterPro" id="IPR007409">
    <property type="entry name" value="Restrct_endonuc_type1_HsdR_N"/>
</dbReference>
<accession>A0A2U1BIC9</accession>
<comment type="caution">
    <text evidence="2">The sequence shown here is derived from an EMBL/GenBank/DDBJ whole genome shotgun (WGS) entry which is preliminary data.</text>
</comment>
<dbReference type="Pfam" id="PF18766">
    <property type="entry name" value="SWI2_SNF2"/>
    <property type="match status" value="1"/>
</dbReference>
<name>A0A2U1BIC9_9FIRM</name>
<dbReference type="EMBL" id="QEKK01000007">
    <property type="protein sequence ID" value="PVY48424.1"/>
    <property type="molecule type" value="Genomic_DNA"/>
</dbReference>
<dbReference type="InterPro" id="IPR027417">
    <property type="entry name" value="P-loop_NTPase"/>
</dbReference>
<dbReference type="GO" id="GO:0009035">
    <property type="term" value="F:type I site-specific deoxyribonuclease activity"/>
    <property type="evidence" value="ECO:0007669"/>
    <property type="project" value="UniProtKB-EC"/>
</dbReference>
<feature type="domain" description="Helicase ATP-binding" evidence="1">
    <location>
        <begin position="267"/>
        <end position="502"/>
    </location>
</feature>
<dbReference type="SUPFAM" id="SSF52540">
    <property type="entry name" value="P-loop containing nucleoside triphosphate hydrolases"/>
    <property type="match status" value="1"/>
</dbReference>
<evidence type="ECO:0000313" key="2">
    <source>
        <dbReference type="EMBL" id="PVY48424.1"/>
    </source>
</evidence>
<gene>
    <name evidence="2" type="ORF">C7373_107174</name>
</gene>
<protein>
    <submittedName>
        <fullName evidence="2">Type I restriction enzyme R subunit</fullName>
    </submittedName>
</protein>
<dbReference type="Pfam" id="PF04313">
    <property type="entry name" value="HSDR_N"/>
    <property type="match status" value="1"/>
</dbReference>
<evidence type="ECO:0000259" key="1">
    <source>
        <dbReference type="SMART" id="SM00487"/>
    </source>
</evidence>
<dbReference type="InterPro" id="IPR014001">
    <property type="entry name" value="Helicase_ATP-bd"/>
</dbReference>
<dbReference type="Gene3D" id="3.40.50.300">
    <property type="entry name" value="P-loop containing nucleotide triphosphate hydrolases"/>
    <property type="match status" value="2"/>
</dbReference>
<evidence type="ECO:0000313" key="3">
    <source>
        <dbReference type="Proteomes" id="UP000245778"/>
    </source>
</evidence>
<dbReference type="GO" id="GO:0005524">
    <property type="term" value="F:ATP binding"/>
    <property type="evidence" value="ECO:0007669"/>
    <property type="project" value="UniProtKB-KW"/>
</dbReference>
<dbReference type="GO" id="GO:0003677">
    <property type="term" value="F:DNA binding"/>
    <property type="evidence" value="ECO:0007669"/>
    <property type="project" value="UniProtKB-KW"/>
</dbReference>
<dbReference type="SMART" id="SM00487">
    <property type="entry name" value="DEXDc"/>
    <property type="match status" value="1"/>
</dbReference>
<dbReference type="Gene3D" id="3.90.1570.50">
    <property type="match status" value="1"/>
</dbReference>
<organism evidence="2 3">
    <name type="scientific">Intestinimonas butyriciproducens</name>
    <dbReference type="NCBI Taxonomy" id="1297617"/>
    <lineage>
        <taxon>Bacteria</taxon>
        <taxon>Bacillati</taxon>
        <taxon>Bacillota</taxon>
        <taxon>Clostridia</taxon>
        <taxon>Eubacteriales</taxon>
        <taxon>Intestinimonas</taxon>
    </lineage>
</organism>
<dbReference type="GeneID" id="93230464"/>
<dbReference type="Pfam" id="PF22679">
    <property type="entry name" value="T1R_D3-like"/>
    <property type="match status" value="1"/>
</dbReference>
<dbReference type="OrthoDB" id="9758243at2"/>